<sequence>MEIFLRGKRSQRGDRQGRFMERRRQNLDDVSPNPGGACLYSSSRHHHRDIKPPNVCLDSAGSVKLENFGLAVQLSKVTLDNDSNGDSSPFGETMTGTILSESNDSMGEKIILWLCERDTSRRPNTKELLRDHCCLLRFLGSGNSRKPTWQIFSQLVDVLVSPKPLNHTDYTYDHLESVKTCSDEVQLRAKIYARNVLQAGNHFIFCS</sequence>
<feature type="region of interest" description="Disordered" evidence="1">
    <location>
        <begin position="1"/>
        <end position="34"/>
    </location>
</feature>
<dbReference type="Gene3D" id="1.10.510.10">
    <property type="entry name" value="Transferase(Phosphotransferase) domain 1"/>
    <property type="match status" value="1"/>
</dbReference>
<proteinExistence type="predicted"/>
<comment type="caution">
    <text evidence="3">The sequence shown here is derived from an EMBL/GenBank/DDBJ whole genome shotgun (WGS) entry which is preliminary data.</text>
</comment>
<name>A0A3M6V8V7_9STRA</name>
<evidence type="ECO:0000313" key="3">
    <source>
        <dbReference type="EMBL" id="RMX62361.1"/>
    </source>
</evidence>
<evidence type="ECO:0000256" key="1">
    <source>
        <dbReference type="SAM" id="MobiDB-lite"/>
    </source>
</evidence>
<dbReference type="EMBL" id="QLLG01000687">
    <property type="protein sequence ID" value="RMX62361.1"/>
    <property type="molecule type" value="Genomic_DNA"/>
</dbReference>
<dbReference type="STRING" id="542832.A0A3M6V8V7"/>
<dbReference type="PROSITE" id="PS50011">
    <property type="entry name" value="PROTEIN_KINASE_DOM"/>
    <property type="match status" value="1"/>
</dbReference>
<feature type="domain" description="Protein kinase" evidence="2">
    <location>
        <begin position="1"/>
        <end position="207"/>
    </location>
</feature>
<dbReference type="InterPro" id="IPR000719">
    <property type="entry name" value="Prot_kinase_dom"/>
</dbReference>
<dbReference type="InterPro" id="IPR011009">
    <property type="entry name" value="Kinase-like_dom_sf"/>
</dbReference>
<dbReference type="Proteomes" id="UP000282087">
    <property type="component" value="Unassembled WGS sequence"/>
</dbReference>
<accession>A0A3M6V8V7</accession>
<feature type="compositionally biased region" description="Basic and acidic residues" evidence="1">
    <location>
        <begin position="11"/>
        <end position="27"/>
    </location>
</feature>
<dbReference type="VEuPathDB" id="FungiDB:DD237_005204"/>
<evidence type="ECO:0000259" key="2">
    <source>
        <dbReference type="PROSITE" id="PS50011"/>
    </source>
</evidence>
<keyword evidence="4" id="KW-1185">Reference proteome</keyword>
<protein>
    <recommendedName>
        <fullName evidence="2">Protein kinase domain-containing protein</fullName>
    </recommendedName>
</protein>
<gene>
    <name evidence="3" type="ORF">DD238_007535</name>
</gene>
<feature type="compositionally biased region" description="Basic residues" evidence="1">
    <location>
        <begin position="1"/>
        <end position="10"/>
    </location>
</feature>
<evidence type="ECO:0000313" key="4">
    <source>
        <dbReference type="Proteomes" id="UP000282087"/>
    </source>
</evidence>
<organism evidence="3 4">
    <name type="scientific">Peronospora effusa</name>
    <dbReference type="NCBI Taxonomy" id="542832"/>
    <lineage>
        <taxon>Eukaryota</taxon>
        <taxon>Sar</taxon>
        <taxon>Stramenopiles</taxon>
        <taxon>Oomycota</taxon>
        <taxon>Peronosporomycetes</taxon>
        <taxon>Peronosporales</taxon>
        <taxon>Peronosporaceae</taxon>
        <taxon>Peronospora</taxon>
    </lineage>
</organism>
<reference evidence="3 4" key="1">
    <citation type="submission" date="2018-06" db="EMBL/GenBank/DDBJ databases">
        <title>Comparative genomics of downy mildews reveals potential adaptations to biotrophy.</title>
        <authorList>
            <person name="Fletcher K."/>
            <person name="Klosterman S.J."/>
            <person name="Derevnina L."/>
            <person name="Martin F."/>
            <person name="Koike S."/>
            <person name="Reyes Chin-Wo S."/>
            <person name="Mou B."/>
            <person name="Michelmore R."/>
        </authorList>
    </citation>
    <scope>NUCLEOTIDE SEQUENCE [LARGE SCALE GENOMIC DNA]</scope>
    <source>
        <strain evidence="3 4">R14</strain>
    </source>
</reference>
<dbReference type="GO" id="GO:0004672">
    <property type="term" value="F:protein kinase activity"/>
    <property type="evidence" value="ECO:0007669"/>
    <property type="project" value="InterPro"/>
</dbReference>
<dbReference type="SUPFAM" id="SSF56112">
    <property type="entry name" value="Protein kinase-like (PK-like)"/>
    <property type="match status" value="1"/>
</dbReference>
<dbReference type="GO" id="GO:0005524">
    <property type="term" value="F:ATP binding"/>
    <property type="evidence" value="ECO:0007669"/>
    <property type="project" value="InterPro"/>
</dbReference>
<dbReference type="AlphaFoldDB" id="A0A3M6V8V7"/>